<organism evidence="2 3">
    <name type="scientific">Aeromicrobium terrae</name>
    <dbReference type="NCBI Taxonomy" id="2498846"/>
    <lineage>
        <taxon>Bacteria</taxon>
        <taxon>Bacillati</taxon>
        <taxon>Actinomycetota</taxon>
        <taxon>Actinomycetes</taxon>
        <taxon>Propionibacteriales</taxon>
        <taxon>Nocardioidaceae</taxon>
        <taxon>Aeromicrobium</taxon>
    </lineage>
</organism>
<comment type="caution">
    <text evidence="2">The sequence shown here is derived from an EMBL/GenBank/DDBJ whole genome shotgun (WGS) entry which is preliminary data.</text>
</comment>
<dbReference type="EMBL" id="VDUX01000003">
    <property type="protein sequence ID" value="TXL61262.1"/>
    <property type="molecule type" value="Genomic_DNA"/>
</dbReference>
<dbReference type="Proteomes" id="UP000321571">
    <property type="component" value="Unassembled WGS sequence"/>
</dbReference>
<name>A0A5C8NJ62_9ACTN</name>
<evidence type="ECO:0000313" key="2">
    <source>
        <dbReference type="EMBL" id="TXL61262.1"/>
    </source>
</evidence>
<sequence length="144" mass="15646">MSEMPEAVEPQLPPEPASVARTLRNQKPAIWLGIALVIAAIWISVPLGEWRIGLFLAAGFVLGLLNHLMTEYAMQKAIASGDMVTKQAWASSSLLRLAFISVLAFGIAFIYWSDGAAVIFGLAIFHMIALTLTAIPLLREVRKA</sequence>
<evidence type="ECO:0000256" key="1">
    <source>
        <dbReference type="SAM" id="Phobius"/>
    </source>
</evidence>
<dbReference type="AlphaFoldDB" id="A0A5C8NJ62"/>
<feature type="transmembrane region" description="Helical" evidence="1">
    <location>
        <begin position="118"/>
        <end position="138"/>
    </location>
</feature>
<evidence type="ECO:0008006" key="4">
    <source>
        <dbReference type="Google" id="ProtNLM"/>
    </source>
</evidence>
<accession>A0A5C8NJ62</accession>
<keyword evidence="1" id="KW-0812">Transmembrane</keyword>
<keyword evidence="1" id="KW-0472">Membrane</keyword>
<keyword evidence="3" id="KW-1185">Reference proteome</keyword>
<protein>
    <recommendedName>
        <fullName evidence="4">ATP synthase subunit I</fullName>
    </recommendedName>
</protein>
<feature type="transmembrane region" description="Helical" evidence="1">
    <location>
        <begin position="54"/>
        <end position="73"/>
    </location>
</feature>
<gene>
    <name evidence="2" type="ORF">FHP06_07465</name>
</gene>
<proteinExistence type="predicted"/>
<feature type="transmembrane region" description="Helical" evidence="1">
    <location>
        <begin position="94"/>
        <end position="112"/>
    </location>
</feature>
<keyword evidence="1" id="KW-1133">Transmembrane helix</keyword>
<dbReference type="RefSeq" id="WP_147685393.1">
    <property type="nucleotide sequence ID" value="NZ_VDUX01000003.1"/>
</dbReference>
<evidence type="ECO:0000313" key="3">
    <source>
        <dbReference type="Proteomes" id="UP000321571"/>
    </source>
</evidence>
<reference evidence="2 3" key="1">
    <citation type="submission" date="2019-06" db="EMBL/GenBank/DDBJ databases">
        <title>Aeromicrobium sp. nov., isolated from a maize field.</title>
        <authorList>
            <person name="Lin S.-Y."/>
            <person name="Tsai C.-F."/>
            <person name="Young C.-C."/>
        </authorList>
    </citation>
    <scope>NUCLEOTIDE SEQUENCE [LARGE SCALE GENOMIC DNA]</scope>
    <source>
        <strain evidence="2 3">CC-CFT486</strain>
    </source>
</reference>
<feature type="transmembrane region" description="Helical" evidence="1">
    <location>
        <begin position="29"/>
        <end position="48"/>
    </location>
</feature>